<evidence type="ECO:0000256" key="2">
    <source>
        <dbReference type="ARBA" id="ARBA00022723"/>
    </source>
</evidence>
<proteinExistence type="predicted"/>
<keyword evidence="2" id="KW-0479">Metal-binding</keyword>
<keyword evidence="8" id="KW-0808">Transferase</keyword>
<dbReference type="GO" id="GO:0003887">
    <property type="term" value="F:DNA-directed DNA polymerase activity"/>
    <property type="evidence" value="ECO:0007669"/>
    <property type="project" value="UniProtKB-KW"/>
</dbReference>
<evidence type="ECO:0000256" key="1">
    <source>
        <dbReference type="ARBA" id="ARBA00022722"/>
    </source>
</evidence>
<dbReference type="AlphaFoldDB" id="A0A2P4X4S1"/>
<keyword evidence="5" id="KW-0460">Magnesium</keyword>
<evidence type="ECO:0000313" key="11">
    <source>
        <dbReference type="Proteomes" id="UP000237271"/>
    </source>
</evidence>
<dbReference type="GO" id="GO:0004519">
    <property type="term" value="F:endonuclease activity"/>
    <property type="evidence" value="ECO:0007669"/>
    <property type="project" value="UniProtKB-KW"/>
</dbReference>
<dbReference type="GO" id="GO:0003676">
    <property type="term" value="F:nucleic acid binding"/>
    <property type="evidence" value="ECO:0007669"/>
    <property type="project" value="InterPro"/>
</dbReference>
<dbReference type="Gene3D" id="3.30.420.10">
    <property type="entry name" value="Ribonuclease H-like superfamily/Ribonuclease H"/>
    <property type="match status" value="1"/>
</dbReference>
<dbReference type="GO" id="GO:0003964">
    <property type="term" value="F:RNA-directed DNA polymerase activity"/>
    <property type="evidence" value="ECO:0007669"/>
    <property type="project" value="UniProtKB-KW"/>
</dbReference>
<evidence type="ECO:0000256" key="5">
    <source>
        <dbReference type="ARBA" id="ARBA00022842"/>
    </source>
</evidence>
<dbReference type="PANTHER" id="PTHR42648:SF11">
    <property type="entry name" value="TRANSPOSON TY4-P GAG-POL POLYPROTEIN"/>
    <property type="match status" value="1"/>
</dbReference>
<reference evidence="10 11" key="1">
    <citation type="journal article" date="2017" name="Genome Biol. Evol.">
        <title>Phytophthora megakarya and P. palmivora, closely related causal agents of cacao black pod rot, underwent increases in genome sizes and gene numbers by different mechanisms.</title>
        <authorList>
            <person name="Ali S.S."/>
            <person name="Shao J."/>
            <person name="Lary D.J."/>
            <person name="Kronmiller B."/>
            <person name="Shen D."/>
            <person name="Strem M.D."/>
            <person name="Amoako-Attah I."/>
            <person name="Akrofi A.Y."/>
            <person name="Begoude B.A."/>
            <person name="Ten Hoopen G.M."/>
            <person name="Coulibaly K."/>
            <person name="Kebe B.I."/>
            <person name="Melnick R.L."/>
            <person name="Guiltinan M.J."/>
            <person name="Tyler B.M."/>
            <person name="Meinhardt L.W."/>
            <person name="Bailey B.A."/>
        </authorList>
    </citation>
    <scope>NUCLEOTIDE SEQUENCE [LARGE SCALE GENOMIC DNA]</scope>
    <source>
        <strain evidence="11">sbr112.9</strain>
    </source>
</reference>
<dbReference type="SUPFAM" id="SSF53098">
    <property type="entry name" value="Ribonuclease H-like"/>
    <property type="match status" value="1"/>
</dbReference>
<evidence type="ECO:0000256" key="3">
    <source>
        <dbReference type="ARBA" id="ARBA00022759"/>
    </source>
</evidence>
<evidence type="ECO:0000256" key="7">
    <source>
        <dbReference type="ARBA" id="ARBA00022918"/>
    </source>
</evidence>
<dbReference type="PANTHER" id="PTHR42648">
    <property type="entry name" value="TRANSPOSASE, PUTATIVE-RELATED"/>
    <property type="match status" value="1"/>
</dbReference>
<dbReference type="GO" id="GO:0046872">
    <property type="term" value="F:metal ion binding"/>
    <property type="evidence" value="ECO:0007669"/>
    <property type="project" value="UniProtKB-KW"/>
</dbReference>
<keyword evidence="9" id="KW-0233">DNA recombination</keyword>
<dbReference type="GO" id="GO:0016787">
    <property type="term" value="F:hydrolase activity"/>
    <property type="evidence" value="ECO:0007669"/>
    <property type="project" value="UniProtKB-KW"/>
</dbReference>
<comment type="caution">
    <text evidence="10">The sequence shown here is derived from an EMBL/GenBank/DDBJ whole genome shotgun (WGS) entry which is preliminary data.</text>
</comment>
<protein>
    <recommendedName>
        <fullName evidence="12">Integrase catalytic domain-containing protein</fullName>
    </recommendedName>
</protein>
<organism evidence="10 11">
    <name type="scientific">Phytophthora palmivora</name>
    <dbReference type="NCBI Taxonomy" id="4796"/>
    <lineage>
        <taxon>Eukaryota</taxon>
        <taxon>Sar</taxon>
        <taxon>Stramenopiles</taxon>
        <taxon>Oomycota</taxon>
        <taxon>Peronosporomycetes</taxon>
        <taxon>Peronosporales</taxon>
        <taxon>Peronosporaceae</taxon>
        <taxon>Phytophthora</taxon>
    </lineage>
</organism>
<dbReference type="OrthoDB" id="118349at2759"/>
<dbReference type="InterPro" id="IPR039537">
    <property type="entry name" value="Retrotran_Ty1/copia-like"/>
</dbReference>
<dbReference type="GO" id="GO:0015074">
    <property type="term" value="P:DNA integration"/>
    <property type="evidence" value="ECO:0007669"/>
    <property type="project" value="UniProtKB-KW"/>
</dbReference>
<keyword evidence="11" id="KW-1185">Reference proteome</keyword>
<dbReference type="InterPro" id="IPR012337">
    <property type="entry name" value="RNaseH-like_sf"/>
</dbReference>
<keyword evidence="4" id="KW-0378">Hydrolase</keyword>
<evidence type="ECO:0000256" key="9">
    <source>
        <dbReference type="ARBA" id="ARBA00023172"/>
    </source>
</evidence>
<dbReference type="EMBL" id="NCKW01016856">
    <property type="protein sequence ID" value="POM60545.1"/>
    <property type="molecule type" value="Genomic_DNA"/>
</dbReference>
<evidence type="ECO:0008006" key="12">
    <source>
        <dbReference type="Google" id="ProtNLM"/>
    </source>
</evidence>
<gene>
    <name evidence="10" type="ORF">PHPALM_30600</name>
</gene>
<accession>A0A2P4X4S1</accession>
<sequence length="145" mass="16300">MEGLSNIPYSERKKVSFFCKTCAQMKDRRMSYRNMVGNKATEPLHTLHMDSTDRLTVNVIDDATAYKGCVIVKSLKEVPGKIRTLLKQLSLQISSYKVRRIRTDGGIEFINNVVSKLCLDLGLVFQSSNVESQEENGVLNGPTKL</sequence>
<keyword evidence="3" id="KW-0255">Endonuclease</keyword>
<name>A0A2P4X4S1_9STRA</name>
<evidence type="ECO:0000256" key="6">
    <source>
        <dbReference type="ARBA" id="ARBA00022908"/>
    </source>
</evidence>
<dbReference type="Proteomes" id="UP000237271">
    <property type="component" value="Unassembled WGS sequence"/>
</dbReference>
<evidence type="ECO:0000313" key="10">
    <source>
        <dbReference type="EMBL" id="POM60545.1"/>
    </source>
</evidence>
<keyword evidence="7" id="KW-0695">RNA-directed DNA polymerase</keyword>
<evidence type="ECO:0000256" key="8">
    <source>
        <dbReference type="ARBA" id="ARBA00022932"/>
    </source>
</evidence>
<keyword evidence="8" id="KW-0239">DNA-directed DNA polymerase</keyword>
<keyword evidence="1" id="KW-0540">Nuclease</keyword>
<keyword evidence="8" id="KW-0548">Nucleotidyltransferase</keyword>
<keyword evidence="6" id="KW-0229">DNA integration</keyword>
<dbReference type="GO" id="GO:0006310">
    <property type="term" value="P:DNA recombination"/>
    <property type="evidence" value="ECO:0007669"/>
    <property type="project" value="UniProtKB-KW"/>
</dbReference>
<dbReference type="InterPro" id="IPR036397">
    <property type="entry name" value="RNaseH_sf"/>
</dbReference>
<evidence type="ECO:0000256" key="4">
    <source>
        <dbReference type="ARBA" id="ARBA00022801"/>
    </source>
</evidence>